<protein>
    <submittedName>
        <fullName evidence="1">Uncharacterized protein</fullName>
    </submittedName>
</protein>
<name>A0A6C0AQJ3_9ZZZZ</name>
<dbReference type="EMBL" id="MN740758">
    <property type="protein sequence ID" value="QHS81591.1"/>
    <property type="molecule type" value="Genomic_DNA"/>
</dbReference>
<dbReference type="PANTHER" id="PTHR40743:SF1">
    <property type="entry name" value="POSSIBLE GLYCOSYLTRANSFERASE"/>
    <property type="match status" value="1"/>
</dbReference>
<organism evidence="1">
    <name type="scientific">viral metagenome</name>
    <dbReference type="NCBI Taxonomy" id="1070528"/>
    <lineage>
        <taxon>unclassified sequences</taxon>
        <taxon>metagenomes</taxon>
        <taxon>organismal metagenomes</taxon>
    </lineage>
</organism>
<evidence type="ECO:0000313" key="1">
    <source>
        <dbReference type="EMBL" id="QHS81591.1"/>
    </source>
</evidence>
<sequence length="714" mass="81041">MTAIWLKDQDITNKKFKKWTGIVTSVQDYIKWASHVPVLALVLHELTPTDYELLKVNRSTIQHLFVSQAVANQYPFTSVTILDTLHTQYPIIPHPYDGDLGHSLATVAVLFHFTHLVDIPCSEAWSSSLKQLGIKQSSGSVPPSICLITQYFVHKVTKRAKEFRQCLKNNLACDSIDKVILLNETDLKYEWSGAKGSDKVEQVIIGTRLTYKDLLKYTYDHVPSNTLVIYANADIYCNGTLEELYSVDMRDKMFALLRWDEGSGPTDLKLFGPRVDSQDAWIVHSDSVKERTWDWSAFDYKLGTAGCDNRFTGDMFGMKFMISNPCQSIKTVHIHKTEIRDYNKHDIIQAKLYLYIHPSSITYLEQSRSGPKTLARMDDRKTTVKIRCLNPKQAQTYAIMLAREKKFVWSELEDNIQPGSTLAVQQWPNAFMTGGGLIYDYKKIYAGPNETFDPFINGATIPSRTSFYGPVEKVDNMICIPSSHLTTFSNPDLYCIRYLSKAIQLYAKYPDIGLNMFMPQNLLNTARTFKIRKDSTEPVQAIEWNPNVSVYAKNIYGFLPENIDVGPQDIQALRDAWPPYASVPETKFCVVLTDDLITPTFAETVLGPLIKMQIVCVGRKASGLEAYSKIQGASICILFNLPKQDEDWMKLWCLPRGCPTLEFQNELKVVGEFQHFAAAADLACWLMPLHKGPTEDLQGQMAAQVTEWLKVNTI</sequence>
<reference evidence="1" key="1">
    <citation type="journal article" date="2020" name="Nature">
        <title>Giant virus diversity and host interactions through global metagenomics.</title>
        <authorList>
            <person name="Schulz F."/>
            <person name="Roux S."/>
            <person name="Paez-Espino D."/>
            <person name="Jungbluth S."/>
            <person name="Walsh D.A."/>
            <person name="Denef V.J."/>
            <person name="McMahon K.D."/>
            <person name="Konstantinidis K.T."/>
            <person name="Eloe-Fadrosh E.A."/>
            <person name="Kyrpides N.C."/>
            <person name="Woyke T."/>
        </authorList>
    </citation>
    <scope>NUCLEOTIDE SEQUENCE</scope>
    <source>
        <strain evidence="1">GVMAG-S-1101164-72</strain>
    </source>
</reference>
<proteinExistence type="predicted"/>
<dbReference type="AlphaFoldDB" id="A0A6C0AQJ3"/>
<dbReference type="PANTHER" id="PTHR40743">
    <property type="entry name" value="NUCLEOTIDE-DIPHOSPHO-SUGAR TRANSFERASE CONTAINING PROTEIN"/>
    <property type="match status" value="1"/>
</dbReference>
<accession>A0A6C0AQJ3</accession>